<dbReference type="InterPro" id="IPR052027">
    <property type="entry name" value="PspC"/>
</dbReference>
<evidence type="ECO:0000256" key="2">
    <source>
        <dbReference type="ARBA" id="ARBA00022475"/>
    </source>
</evidence>
<dbReference type="InterPro" id="IPR054321">
    <property type="entry name" value="PspC-rel_TM"/>
</dbReference>
<dbReference type="AlphaFoldDB" id="A0A7K1XV28"/>
<feature type="domain" description="PspC-related ToastRack" evidence="9">
    <location>
        <begin position="388"/>
        <end position="511"/>
    </location>
</feature>
<evidence type="ECO:0000256" key="5">
    <source>
        <dbReference type="ARBA" id="ARBA00023136"/>
    </source>
</evidence>
<accession>A0A7K1XV28</accession>
<evidence type="ECO:0000259" key="9">
    <source>
        <dbReference type="Pfam" id="PF22744"/>
    </source>
</evidence>
<feature type="domain" description="Phage shock protein PspC N-terminal" evidence="7">
    <location>
        <begin position="104"/>
        <end position="161"/>
    </location>
</feature>
<keyword evidence="4 6" id="KW-1133">Transmembrane helix</keyword>
<evidence type="ECO:0000259" key="8">
    <source>
        <dbReference type="Pfam" id="PF22571"/>
    </source>
</evidence>
<evidence type="ECO:0000256" key="4">
    <source>
        <dbReference type="ARBA" id="ARBA00022989"/>
    </source>
</evidence>
<evidence type="ECO:0000259" key="7">
    <source>
        <dbReference type="Pfam" id="PF04024"/>
    </source>
</evidence>
<evidence type="ECO:0000256" key="6">
    <source>
        <dbReference type="SAM" id="Phobius"/>
    </source>
</evidence>
<feature type="transmembrane region" description="Helical" evidence="6">
    <location>
        <begin position="308"/>
        <end position="325"/>
    </location>
</feature>
<dbReference type="Pfam" id="PF22744">
    <property type="entry name" value="Toast-rack_PspC-Cterm"/>
    <property type="match status" value="1"/>
</dbReference>
<sequence length="524" mass="59463">MNKTIIINMNGIIFHIEEDAYDSLKNYMAAIKRHFAYTADSEEIVTDIESRIAEMFSELLEAEKKQVVVLKDVESIVAQMGSVSDFESAEDSPAQEEIYVKPSRKLFKDPDHRLIGGVCSGIAHYFGIDVKWVRLIFLLLLLPGGSGMLIYIIFAIVMPKANTRAERMEMKGEPVTLHNFKKNFDEEAGSGRQLHEFRSKGVIAEFFTFLEKFFGGTLKILVKLVSLFIIITGSIALLSVFVMLFMLMGFASNPNPDIAPFVAAINPEYQSPLYFSAFVLTGIPLVALVLFAVRVLTNYKVLTRTGSFAMLIIWLTGLGTGLYYGTRLAAEFSDEATFTEQIDVAPFPVYHLKLDDSRIITHEDSVAYNMDKHPRRRIVIGHRNIEIPEVRLFIERTDEISVPTLTEKFESRGYDFENALNNARQITYRFKQTGSVLEFGVGGLTGKRARWRGQEVTLTLRVPKNTRLIIDGNLEWYLRNYSLWECMPEGSSYQTPTEWIMTDKGMKCANDSLATDNEQEDDEQ</sequence>
<evidence type="ECO:0000256" key="3">
    <source>
        <dbReference type="ARBA" id="ARBA00022692"/>
    </source>
</evidence>
<proteinExistence type="predicted"/>
<organism evidence="10 11">
    <name type="scientific">Hufsiella ginkgonis</name>
    <dbReference type="NCBI Taxonomy" id="2695274"/>
    <lineage>
        <taxon>Bacteria</taxon>
        <taxon>Pseudomonadati</taxon>
        <taxon>Bacteroidota</taxon>
        <taxon>Sphingobacteriia</taxon>
        <taxon>Sphingobacteriales</taxon>
        <taxon>Sphingobacteriaceae</taxon>
        <taxon>Hufsiella</taxon>
    </lineage>
</organism>
<dbReference type="Pfam" id="PF04024">
    <property type="entry name" value="PspC"/>
    <property type="match status" value="1"/>
</dbReference>
<keyword evidence="2" id="KW-1003">Cell membrane</keyword>
<dbReference type="Pfam" id="PF22571">
    <property type="entry name" value="LiaI-LiaF-TM_PspC"/>
    <property type="match status" value="1"/>
</dbReference>
<feature type="transmembrane region" description="Helical" evidence="6">
    <location>
        <begin position="220"/>
        <end position="253"/>
    </location>
</feature>
<comment type="caution">
    <text evidence="10">The sequence shown here is derived from an EMBL/GenBank/DDBJ whole genome shotgun (WGS) entry which is preliminary data.</text>
</comment>
<keyword evidence="11" id="KW-1185">Reference proteome</keyword>
<dbReference type="GO" id="GO:0005886">
    <property type="term" value="C:plasma membrane"/>
    <property type="evidence" value="ECO:0007669"/>
    <property type="project" value="UniProtKB-SubCell"/>
</dbReference>
<dbReference type="PANTHER" id="PTHR33885:SF3">
    <property type="entry name" value="PHAGE SHOCK PROTEIN C"/>
    <property type="match status" value="1"/>
</dbReference>
<keyword evidence="5 6" id="KW-0472">Membrane</keyword>
<dbReference type="Proteomes" id="UP000451233">
    <property type="component" value="Unassembled WGS sequence"/>
</dbReference>
<dbReference type="InterPro" id="IPR007168">
    <property type="entry name" value="Phageshock_PspC_N"/>
</dbReference>
<evidence type="ECO:0000256" key="1">
    <source>
        <dbReference type="ARBA" id="ARBA00004162"/>
    </source>
</evidence>
<protein>
    <submittedName>
        <fullName evidence="10">PspC domain-containing protein</fullName>
    </submittedName>
</protein>
<dbReference type="EMBL" id="WVHS01000001">
    <property type="protein sequence ID" value="MXV14356.1"/>
    <property type="molecule type" value="Genomic_DNA"/>
</dbReference>
<reference evidence="10 11" key="1">
    <citation type="submission" date="2019-11" db="EMBL/GenBank/DDBJ databases">
        <title>Pedobacter sp. HMF7056 Genome sequencing and assembly.</title>
        <authorList>
            <person name="Kang H."/>
            <person name="Kim H."/>
            <person name="Joh K."/>
        </authorList>
    </citation>
    <scope>NUCLEOTIDE SEQUENCE [LARGE SCALE GENOMIC DNA]</scope>
    <source>
        <strain evidence="10 11">HMF7056</strain>
    </source>
</reference>
<dbReference type="PANTHER" id="PTHR33885">
    <property type="entry name" value="PHAGE SHOCK PROTEIN C"/>
    <property type="match status" value="1"/>
</dbReference>
<name>A0A7K1XV28_9SPHI</name>
<feature type="domain" description="PspC-related transmembrane region" evidence="8">
    <location>
        <begin position="197"/>
        <end position="332"/>
    </location>
</feature>
<feature type="transmembrane region" description="Helical" evidence="6">
    <location>
        <begin position="134"/>
        <end position="158"/>
    </location>
</feature>
<gene>
    <name evidence="10" type="ORF">GS398_03530</name>
</gene>
<comment type="subcellular location">
    <subcellularLocation>
        <location evidence="1">Cell membrane</location>
        <topology evidence="1">Single-pass membrane protein</topology>
    </subcellularLocation>
</comment>
<keyword evidence="3 6" id="KW-0812">Transmembrane</keyword>
<evidence type="ECO:0000313" key="11">
    <source>
        <dbReference type="Proteomes" id="UP000451233"/>
    </source>
</evidence>
<dbReference type="RefSeq" id="WP_160905331.1">
    <property type="nucleotide sequence ID" value="NZ_WVHS01000001.1"/>
</dbReference>
<feature type="transmembrane region" description="Helical" evidence="6">
    <location>
        <begin position="273"/>
        <end position="296"/>
    </location>
</feature>
<evidence type="ECO:0000313" key="10">
    <source>
        <dbReference type="EMBL" id="MXV14356.1"/>
    </source>
</evidence>
<dbReference type="InterPro" id="IPR054319">
    <property type="entry name" value="PspC-rel_ToastRack"/>
</dbReference>